<sequence length="268" mass="30006">MPPSHADFISKNRLARAIILAGLDNHHVRMVSKQPTAASLMKLLSERYGIMSFMGESYLFQNLLEIRIRHNESARAYCDRFKIHLDGVLDDGMTIDDKLQVHTFLNSLDERFESFINFQTHVFQHGEVIDGTTLHKLFIALIQKEIRSSYGSSDAALTTTSRRNQRSCSHHGNHDAAIVCSYCNIRNHTEDVCRRKRADQQHSNSGQRRVPNNTAPPADSAAPASSERPRGPSSQASSGPNCRRHGQSTANHVSMLANVSHFTLRSTS</sequence>
<accession>A0A3R6VNB9</accession>
<gene>
    <name evidence="2" type="ORF">DYB32_010939</name>
</gene>
<evidence type="ECO:0000256" key="1">
    <source>
        <dbReference type="SAM" id="MobiDB-lite"/>
    </source>
</evidence>
<name>A0A3R6VNB9_9STRA</name>
<protein>
    <submittedName>
        <fullName evidence="2">Uncharacterized protein</fullName>
    </submittedName>
</protein>
<dbReference type="EMBL" id="QUSY01004476">
    <property type="protein sequence ID" value="RHY13267.1"/>
    <property type="molecule type" value="Genomic_DNA"/>
</dbReference>
<dbReference type="VEuPathDB" id="FungiDB:H310_13339"/>
<evidence type="ECO:0000313" key="2">
    <source>
        <dbReference type="EMBL" id="RHY13267.1"/>
    </source>
</evidence>
<comment type="caution">
    <text evidence="2">The sequence shown here is derived from an EMBL/GenBank/DDBJ whole genome shotgun (WGS) entry which is preliminary data.</text>
</comment>
<keyword evidence="3" id="KW-1185">Reference proteome</keyword>
<organism evidence="2 3">
    <name type="scientific">Aphanomyces invadans</name>
    <dbReference type="NCBI Taxonomy" id="157072"/>
    <lineage>
        <taxon>Eukaryota</taxon>
        <taxon>Sar</taxon>
        <taxon>Stramenopiles</taxon>
        <taxon>Oomycota</taxon>
        <taxon>Saprolegniomycetes</taxon>
        <taxon>Saprolegniales</taxon>
        <taxon>Verrucalvaceae</taxon>
        <taxon>Aphanomyces</taxon>
    </lineage>
</organism>
<reference evidence="2 3" key="1">
    <citation type="submission" date="2018-08" db="EMBL/GenBank/DDBJ databases">
        <title>Aphanomyces genome sequencing and annotation.</title>
        <authorList>
            <person name="Minardi D."/>
            <person name="Oidtmann B."/>
            <person name="Van Der Giezen M."/>
            <person name="Studholme D.J."/>
        </authorList>
    </citation>
    <scope>NUCLEOTIDE SEQUENCE [LARGE SCALE GENOMIC DNA]</scope>
    <source>
        <strain evidence="2 3">NJM0002</strain>
    </source>
</reference>
<proteinExistence type="predicted"/>
<feature type="region of interest" description="Disordered" evidence="1">
    <location>
        <begin position="194"/>
        <end position="251"/>
    </location>
</feature>
<dbReference type="Proteomes" id="UP000285060">
    <property type="component" value="Unassembled WGS sequence"/>
</dbReference>
<evidence type="ECO:0000313" key="3">
    <source>
        <dbReference type="Proteomes" id="UP000285060"/>
    </source>
</evidence>
<dbReference type="AlphaFoldDB" id="A0A3R6VNB9"/>
<dbReference type="Pfam" id="PF14223">
    <property type="entry name" value="Retrotran_gag_2"/>
    <property type="match status" value="1"/>
</dbReference>
<feature type="compositionally biased region" description="Low complexity" evidence="1">
    <location>
        <begin position="215"/>
        <end position="234"/>
    </location>
</feature>
<feature type="compositionally biased region" description="Polar residues" evidence="1">
    <location>
        <begin position="201"/>
        <end position="213"/>
    </location>
</feature>